<feature type="compositionally biased region" description="Basic and acidic residues" evidence="1">
    <location>
        <begin position="219"/>
        <end position="235"/>
    </location>
</feature>
<gene>
    <name evidence="2" type="ORF">I9W82_002679</name>
</gene>
<feature type="region of interest" description="Disordered" evidence="1">
    <location>
        <begin position="165"/>
        <end position="235"/>
    </location>
</feature>
<feature type="compositionally biased region" description="Basic and acidic residues" evidence="1">
    <location>
        <begin position="43"/>
        <end position="54"/>
    </location>
</feature>
<sequence length="235" mass="25358">MFRQSVIRSIRPIAYRPVVISRNYGIVDAATQAVFGKKGLEEKKRKEGQLENKAQEANLDGGRKAATKLDEAQDAAQDAKESAKSNLEDAKDGAQSTFQSAAETVKSAADTVNKKTGKVLADGIDTAQKSVDPNDLADKAKSTADAVNKKTGKVLADGIETAQQAVKTGSSKGDDLAEKTKETVENASELSYEKKVEVEEKEGREEVRENIKGYASLQDKGRKAPIEQNRPDDAM</sequence>
<dbReference type="RefSeq" id="XP_067549914.1">
    <property type="nucleotide sequence ID" value="XM_067691560.1"/>
</dbReference>
<evidence type="ECO:0000313" key="2">
    <source>
        <dbReference type="EMBL" id="KAG5420798.1"/>
    </source>
</evidence>
<feature type="region of interest" description="Disordered" evidence="1">
    <location>
        <begin position="43"/>
        <end position="109"/>
    </location>
</feature>
<reference evidence="2 3" key="1">
    <citation type="submission" date="2020-12" db="EMBL/GenBank/DDBJ databases">
        <title>Effect of drift, selection, and recombination on the evolution of hybrid genomes in Candida yeast pathogens.</title>
        <authorList>
            <person name="Mixao V."/>
            <person name="Ksiezopolska E."/>
            <person name="Saus E."/>
            <person name="Boekhout T."/>
            <person name="Gacser A."/>
            <person name="Gabaldon T."/>
        </authorList>
    </citation>
    <scope>NUCLEOTIDE SEQUENCE [LARGE SCALE GENOMIC DNA]</scope>
    <source>
        <strain evidence="2 3">BP57</strain>
    </source>
</reference>
<proteinExistence type="predicted"/>
<protein>
    <submittedName>
        <fullName evidence="2">Uncharacterized protein</fullName>
    </submittedName>
</protein>
<feature type="compositionally biased region" description="Basic and acidic residues" evidence="1">
    <location>
        <begin position="61"/>
        <end position="92"/>
    </location>
</feature>
<feature type="compositionally biased region" description="Basic and acidic residues" evidence="1">
    <location>
        <begin position="191"/>
        <end position="211"/>
    </location>
</feature>
<dbReference type="EMBL" id="JAEOAQ010000002">
    <property type="protein sequence ID" value="KAG5420798.1"/>
    <property type="molecule type" value="Genomic_DNA"/>
</dbReference>
<dbReference type="OrthoDB" id="4023585at2759"/>
<evidence type="ECO:0000256" key="1">
    <source>
        <dbReference type="SAM" id="MobiDB-lite"/>
    </source>
</evidence>
<dbReference type="Proteomes" id="UP000669133">
    <property type="component" value="Unassembled WGS sequence"/>
</dbReference>
<evidence type="ECO:0000313" key="3">
    <source>
        <dbReference type="Proteomes" id="UP000669133"/>
    </source>
</evidence>
<keyword evidence="3" id="KW-1185">Reference proteome</keyword>
<feature type="compositionally biased region" description="Basic and acidic residues" evidence="1">
    <location>
        <begin position="172"/>
        <end position="184"/>
    </location>
</feature>
<dbReference type="AlphaFoldDB" id="A0A8H7ZJX6"/>
<comment type="caution">
    <text evidence="2">The sequence shown here is derived from an EMBL/GenBank/DDBJ whole genome shotgun (WGS) entry which is preliminary data.</text>
</comment>
<name>A0A8H7ZJX6_9ASCO</name>
<accession>A0A8H7ZJX6</accession>
<organism evidence="2 3">
    <name type="scientific">Candida metapsilosis</name>
    <dbReference type="NCBI Taxonomy" id="273372"/>
    <lineage>
        <taxon>Eukaryota</taxon>
        <taxon>Fungi</taxon>
        <taxon>Dikarya</taxon>
        <taxon>Ascomycota</taxon>
        <taxon>Saccharomycotina</taxon>
        <taxon>Pichiomycetes</taxon>
        <taxon>Debaryomycetaceae</taxon>
        <taxon>Candida/Lodderomyces clade</taxon>
        <taxon>Candida</taxon>
    </lineage>
</organism>
<dbReference type="GeneID" id="93651308"/>